<comment type="caution">
    <text evidence="1">The sequence shown here is derived from an EMBL/GenBank/DDBJ whole genome shotgun (WGS) entry which is preliminary data.</text>
</comment>
<dbReference type="EMBL" id="CM056815">
    <property type="protein sequence ID" value="KAJ8630623.1"/>
    <property type="molecule type" value="Genomic_DNA"/>
</dbReference>
<evidence type="ECO:0000313" key="1">
    <source>
        <dbReference type="EMBL" id="KAJ8630623.1"/>
    </source>
</evidence>
<protein>
    <submittedName>
        <fullName evidence="1">Uncharacterized protein</fullName>
    </submittedName>
</protein>
<keyword evidence="2" id="KW-1185">Reference proteome</keyword>
<evidence type="ECO:0000313" key="2">
    <source>
        <dbReference type="Proteomes" id="UP001234297"/>
    </source>
</evidence>
<dbReference type="Proteomes" id="UP001234297">
    <property type="component" value="Chromosome 7"/>
</dbReference>
<organism evidence="1 2">
    <name type="scientific">Persea americana</name>
    <name type="common">Avocado</name>
    <dbReference type="NCBI Taxonomy" id="3435"/>
    <lineage>
        <taxon>Eukaryota</taxon>
        <taxon>Viridiplantae</taxon>
        <taxon>Streptophyta</taxon>
        <taxon>Embryophyta</taxon>
        <taxon>Tracheophyta</taxon>
        <taxon>Spermatophyta</taxon>
        <taxon>Magnoliopsida</taxon>
        <taxon>Magnoliidae</taxon>
        <taxon>Laurales</taxon>
        <taxon>Lauraceae</taxon>
        <taxon>Persea</taxon>
    </lineage>
</organism>
<gene>
    <name evidence="1" type="ORF">MRB53_023946</name>
</gene>
<proteinExistence type="predicted"/>
<sequence>MREDSASEMVAASTSLICFYAGGLELQGEQPEPEEGWVLFEEELLERGDDLGFRLRKGKGFCSSVASIISGLESNLSLLFP</sequence>
<accession>A0ACC2LBD6</accession>
<name>A0ACC2LBD6_PERAE</name>
<reference evidence="1 2" key="1">
    <citation type="journal article" date="2022" name="Hortic Res">
        <title>A haplotype resolved chromosomal level avocado genome allows analysis of novel avocado genes.</title>
        <authorList>
            <person name="Nath O."/>
            <person name="Fletcher S.J."/>
            <person name="Hayward A."/>
            <person name="Shaw L.M."/>
            <person name="Masouleh A.K."/>
            <person name="Furtado A."/>
            <person name="Henry R.J."/>
            <person name="Mitter N."/>
        </authorList>
    </citation>
    <scope>NUCLEOTIDE SEQUENCE [LARGE SCALE GENOMIC DNA]</scope>
    <source>
        <strain evidence="2">cv. Hass</strain>
    </source>
</reference>